<evidence type="ECO:0000256" key="2">
    <source>
        <dbReference type="ARBA" id="ARBA00022475"/>
    </source>
</evidence>
<keyword evidence="4 6" id="KW-1133">Transmembrane helix</keyword>
<dbReference type="AlphaFoldDB" id="A0A2U8WA46"/>
<proteinExistence type="predicted"/>
<keyword evidence="5 6" id="KW-0472">Membrane</keyword>
<dbReference type="RefSeq" id="WP_109891833.1">
    <property type="nucleotide sequence ID" value="NZ_CP029550.1"/>
</dbReference>
<evidence type="ECO:0000313" key="7">
    <source>
        <dbReference type="EMBL" id="AWN42192.1"/>
    </source>
</evidence>
<dbReference type="NCBIfam" id="TIGR03476">
    <property type="entry name" value="HpnL"/>
    <property type="match status" value="1"/>
</dbReference>
<dbReference type="Pfam" id="PF03706">
    <property type="entry name" value="LPG_synthase_TM"/>
    <property type="match status" value="1"/>
</dbReference>
<dbReference type="PANTHER" id="PTHR39087:SF2">
    <property type="entry name" value="UPF0104 MEMBRANE PROTEIN MJ1595"/>
    <property type="match status" value="1"/>
</dbReference>
<dbReference type="Proteomes" id="UP000245926">
    <property type="component" value="Chromosome"/>
</dbReference>
<accession>A0A2U8WA46</accession>
<keyword evidence="8" id="KW-1185">Reference proteome</keyword>
<dbReference type="EMBL" id="CP029550">
    <property type="protein sequence ID" value="AWN42192.1"/>
    <property type="molecule type" value="Genomic_DNA"/>
</dbReference>
<reference evidence="8" key="1">
    <citation type="submission" date="2018-05" db="EMBL/GenBank/DDBJ databases">
        <title>Complete Genome Sequence of Methylobacterium sp. 17SD2-17.</title>
        <authorList>
            <person name="Srinivasan S."/>
        </authorList>
    </citation>
    <scope>NUCLEOTIDE SEQUENCE [LARGE SCALE GENOMIC DNA]</scope>
    <source>
        <strain evidence="8">17SD2-17</strain>
    </source>
</reference>
<evidence type="ECO:0000256" key="1">
    <source>
        <dbReference type="ARBA" id="ARBA00004651"/>
    </source>
</evidence>
<sequence>MTAGTSGRADGGLGRALIRRLPLVGTALGLVLALWLVATNDVGAVAAAFGRIGLTGLAAVVLVRAVIVFLCGLAWARLLSGLSPAETGIFVVLRYVREGINVLLPVASVGGDVVGGRLLTFWGVTGALAAASILADLLIQAGTQAVFALVGALLLTRLDSPPATALAEWMLHALAIAALALAAFFAIQRSGAARFIERHLAGLARRFARETAPSGGPAGSAASVQDALDSVWGWRRWSPIAQGIGLHLVAWGLGAAEIWIALACIGIEGVTIAEVLVIEALAQAVKSAAFPIPSGLGVQESGFVVVGALFGIDAGTALAVSLAKRVPDVVLGLPSLLVWQSLEARRSAGLAR</sequence>
<evidence type="ECO:0000256" key="5">
    <source>
        <dbReference type="ARBA" id="ARBA00023136"/>
    </source>
</evidence>
<dbReference type="OrthoDB" id="7348988at2"/>
<dbReference type="KEGG" id="mets:DK389_18895"/>
<feature type="transmembrane region" description="Helical" evidence="6">
    <location>
        <begin position="21"/>
        <end position="38"/>
    </location>
</feature>
<keyword evidence="2" id="KW-1003">Cell membrane</keyword>
<feature type="transmembrane region" description="Helical" evidence="6">
    <location>
        <begin position="169"/>
        <end position="187"/>
    </location>
</feature>
<comment type="subcellular location">
    <subcellularLocation>
        <location evidence="1">Cell membrane</location>
        <topology evidence="1">Multi-pass membrane protein</topology>
    </subcellularLocation>
</comment>
<keyword evidence="3 6" id="KW-0812">Transmembrane</keyword>
<dbReference type="InterPro" id="IPR022791">
    <property type="entry name" value="L-PG_synthase/AglD"/>
</dbReference>
<evidence type="ECO:0000256" key="6">
    <source>
        <dbReference type="SAM" id="Phobius"/>
    </source>
</evidence>
<protein>
    <submittedName>
        <fullName evidence="7">TIGR00374 family protein</fullName>
    </submittedName>
</protein>
<dbReference type="GO" id="GO:0005886">
    <property type="term" value="C:plasma membrane"/>
    <property type="evidence" value="ECO:0007669"/>
    <property type="project" value="UniProtKB-SubCell"/>
</dbReference>
<gene>
    <name evidence="7" type="ORF">DK389_18895</name>
</gene>
<evidence type="ECO:0000313" key="8">
    <source>
        <dbReference type="Proteomes" id="UP000245926"/>
    </source>
</evidence>
<feature type="transmembrane region" description="Helical" evidence="6">
    <location>
        <begin position="44"/>
        <end position="71"/>
    </location>
</feature>
<dbReference type="PANTHER" id="PTHR39087">
    <property type="entry name" value="UPF0104 MEMBRANE PROTEIN MJ1595"/>
    <property type="match status" value="1"/>
</dbReference>
<name>A0A2U8WA46_9HYPH</name>
<evidence type="ECO:0000256" key="3">
    <source>
        <dbReference type="ARBA" id="ARBA00022692"/>
    </source>
</evidence>
<organism evidence="7 8">
    <name type="scientific">Methylobacterium durans</name>
    <dbReference type="NCBI Taxonomy" id="2202825"/>
    <lineage>
        <taxon>Bacteria</taxon>
        <taxon>Pseudomonadati</taxon>
        <taxon>Pseudomonadota</taxon>
        <taxon>Alphaproteobacteria</taxon>
        <taxon>Hyphomicrobiales</taxon>
        <taxon>Methylobacteriaceae</taxon>
        <taxon>Methylobacterium</taxon>
    </lineage>
</organism>
<evidence type="ECO:0000256" key="4">
    <source>
        <dbReference type="ARBA" id="ARBA00022989"/>
    </source>
</evidence>